<dbReference type="CDD" id="cd04818">
    <property type="entry name" value="PA_subtilisin_1"/>
    <property type="match status" value="1"/>
</dbReference>
<dbReference type="SUPFAM" id="SSF52025">
    <property type="entry name" value="PA domain"/>
    <property type="match status" value="1"/>
</dbReference>
<dbReference type="EMBL" id="CYHB01000001">
    <property type="protein sequence ID" value="CUA83874.1"/>
    <property type="molecule type" value="Genomic_DNA"/>
</dbReference>
<name>A0A0K6GZ27_9GAMM</name>
<keyword evidence="1" id="KW-0964">Secreted</keyword>
<dbReference type="InterPro" id="IPR015500">
    <property type="entry name" value="Peptidase_S8_subtilisin-rel"/>
</dbReference>
<dbReference type="PROSITE" id="PS51892">
    <property type="entry name" value="SUBTILASE"/>
    <property type="match status" value="1"/>
</dbReference>
<accession>A0A0K6GZ27</accession>
<dbReference type="InterPro" id="IPR013783">
    <property type="entry name" value="Ig-like_fold"/>
</dbReference>
<dbReference type="Pfam" id="PF00082">
    <property type="entry name" value="Peptidase_S8"/>
    <property type="match status" value="1"/>
</dbReference>
<protein>
    <submittedName>
        <fullName evidence="12">Subtilase family</fullName>
    </submittedName>
</protein>
<reference evidence="13" key="1">
    <citation type="submission" date="2015-08" db="EMBL/GenBank/DDBJ databases">
        <authorList>
            <person name="Varghese N."/>
        </authorList>
    </citation>
    <scope>NUCLEOTIDE SEQUENCE [LARGE SCALE GENOMIC DNA]</scope>
    <source>
        <strain evidence="13">DSM 27808</strain>
    </source>
</reference>
<evidence type="ECO:0000256" key="4">
    <source>
        <dbReference type="ARBA" id="ARBA00022801"/>
    </source>
</evidence>
<dbReference type="InterPro" id="IPR003137">
    <property type="entry name" value="PA_domain"/>
</dbReference>
<dbReference type="InterPro" id="IPR000209">
    <property type="entry name" value="Peptidase_S8/S53_dom"/>
</dbReference>
<evidence type="ECO:0000256" key="9">
    <source>
        <dbReference type="SAM" id="SignalP"/>
    </source>
</evidence>
<evidence type="ECO:0000256" key="2">
    <source>
        <dbReference type="ARBA" id="ARBA00022670"/>
    </source>
</evidence>
<evidence type="ECO:0000256" key="7">
    <source>
        <dbReference type="PROSITE-ProRule" id="PRU01240"/>
    </source>
</evidence>
<dbReference type="Pfam" id="PF02225">
    <property type="entry name" value="PA"/>
    <property type="match status" value="1"/>
</dbReference>
<keyword evidence="2 7" id="KW-0645">Protease</keyword>
<dbReference type="InterPro" id="IPR017312">
    <property type="entry name" value="Subtilisin_Alteromonadales"/>
</dbReference>
<dbReference type="OrthoDB" id="614750at2"/>
<evidence type="ECO:0000256" key="3">
    <source>
        <dbReference type="ARBA" id="ARBA00022729"/>
    </source>
</evidence>
<feature type="chain" id="PRO_5005503917" evidence="9">
    <location>
        <begin position="28"/>
        <end position="1315"/>
    </location>
</feature>
<dbReference type="PIRSF" id="PIRSF037898">
    <property type="entry name" value="Subtilisin_rel_Sputw3181_3341"/>
    <property type="match status" value="1"/>
</dbReference>
<evidence type="ECO:0000256" key="1">
    <source>
        <dbReference type="ARBA" id="ARBA00022525"/>
    </source>
</evidence>
<feature type="active site" description="Charge relay system" evidence="6 7">
    <location>
        <position position="277"/>
    </location>
</feature>
<dbReference type="InterPro" id="IPR022398">
    <property type="entry name" value="Peptidase_S8_His-AS"/>
</dbReference>
<dbReference type="InterPro" id="IPR046450">
    <property type="entry name" value="PA_dom_sf"/>
</dbReference>
<dbReference type="InterPro" id="IPR045051">
    <property type="entry name" value="SBT"/>
</dbReference>
<evidence type="ECO:0000256" key="5">
    <source>
        <dbReference type="ARBA" id="ARBA00022825"/>
    </source>
</evidence>
<dbReference type="GO" id="GO:0006508">
    <property type="term" value="P:proteolysis"/>
    <property type="evidence" value="ECO:0007669"/>
    <property type="project" value="UniProtKB-KW"/>
</dbReference>
<evidence type="ECO:0000256" key="8">
    <source>
        <dbReference type="RuleBase" id="RU003355"/>
    </source>
</evidence>
<proteinExistence type="inferred from homology"/>
<dbReference type="SUPFAM" id="SSF52743">
    <property type="entry name" value="Subtilisin-like"/>
    <property type="match status" value="1"/>
</dbReference>
<evidence type="ECO:0000313" key="12">
    <source>
        <dbReference type="EMBL" id="CUA83874.1"/>
    </source>
</evidence>
<keyword evidence="5 7" id="KW-0720">Serine protease</keyword>
<evidence type="ECO:0000259" key="11">
    <source>
        <dbReference type="Pfam" id="PF02225"/>
    </source>
</evidence>
<gene>
    <name evidence="12" type="ORF">Ga0061064_0797</name>
</gene>
<dbReference type="RefSeq" id="WP_055438443.1">
    <property type="nucleotide sequence ID" value="NZ_CYHB01000001.1"/>
</dbReference>
<feature type="signal peptide" evidence="9">
    <location>
        <begin position="1"/>
        <end position="27"/>
    </location>
</feature>
<evidence type="ECO:0000256" key="6">
    <source>
        <dbReference type="PIRSR" id="PIRSR615500-1"/>
    </source>
</evidence>
<organism evidence="12 13">
    <name type="scientific">Pseudidiomarina woesei</name>
    <dbReference type="NCBI Taxonomy" id="1381080"/>
    <lineage>
        <taxon>Bacteria</taxon>
        <taxon>Pseudomonadati</taxon>
        <taxon>Pseudomonadota</taxon>
        <taxon>Gammaproteobacteria</taxon>
        <taxon>Alteromonadales</taxon>
        <taxon>Idiomarinaceae</taxon>
        <taxon>Pseudidiomarina</taxon>
    </lineage>
</organism>
<dbReference type="GO" id="GO:0004252">
    <property type="term" value="F:serine-type endopeptidase activity"/>
    <property type="evidence" value="ECO:0007669"/>
    <property type="project" value="UniProtKB-UniRule"/>
</dbReference>
<keyword evidence="13" id="KW-1185">Reference proteome</keyword>
<keyword evidence="3 9" id="KW-0732">Signal</keyword>
<keyword evidence="4 7" id="KW-0378">Hydrolase</keyword>
<dbReference type="PROSITE" id="PS00138">
    <property type="entry name" value="SUBTILASE_SER"/>
    <property type="match status" value="1"/>
</dbReference>
<comment type="similarity">
    <text evidence="7 8">Belongs to the peptidase S8 family.</text>
</comment>
<feature type="domain" description="PA" evidence="11">
    <location>
        <begin position="441"/>
        <end position="526"/>
    </location>
</feature>
<dbReference type="Pfam" id="PF22352">
    <property type="entry name" value="K319L-like_PKD"/>
    <property type="match status" value="1"/>
</dbReference>
<feature type="domain" description="Peptidase S8/S53" evidence="10">
    <location>
        <begin position="201"/>
        <end position="648"/>
    </location>
</feature>
<dbReference type="Proteomes" id="UP000182598">
    <property type="component" value="Unassembled WGS sequence"/>
</dbReference>
<dbReference type="PROSITE" id="PS00136">
    <property type="entry name" value="SUBTILASE_ASP"/>
    <property type="match status" value="1"/>
</dbReference>
<dbReference type="PRINTS" id="PR00723">
    <property type="entry name" value="SUBTILISIN"/>
</dbReference>
<dbReference type="Gene3D" id="3.40.50.200">
    <property type="entry name" value="Peptidase S8/S53 domain"/>
    <property type="match status" value="1"/>
</dbReference>
<sequence length="1315" mass="137136">MKTTLKARWSTLAVAVAAATTMSAAVAQELQAVDAKLQAVEQTAERNLNKVPQKVQGGLQRAAFQPTRFLIEFVEPAVATYKGGIAGFEATSAKATGQQRLDINSHKVESYADYLAKRQSLVMSEVKKRIPNLEEKASLTLTFNGVIVEYHGGDLKQRLRGVPGVKAVHEDSIVYVNMDASNDLIGTAEAWQQLGGQAAAGKGVNVAVIDTGITFDHPMFADNGHDPVTVAGEVGADWCELNPDVCNDKIAVARFYEPVSTVHPDEFMDSPWDMNGHGTHVAGTAVGNPVSATYNGVALNFSGVAPGANLMVYKALWQTVDGRGSGLTLSLAEALENAAEDGADVINNSWGGGAGGSPANSYYTSIMQSLDEMGVVTVTSAGNSGPGPVTVGCPGCIEETITVASTQTGRVFGNELEVTGFDPIAANMGNGNFQVNEAITAELLPASQVDETNVEACNAFEAGAFAGKIALVSRGTCSFEQKANTVQAAGAVGMVLYNNADGIIIMSMGAATLPGVSILQADGLAIEEAWDAGMQATINPNFKAVNEAAVDIMSGFSSRGPNGDSSFLKPEIAAPGSDILSAAPGPGLAMMSGTSMAGPHVAGAAALVLAGYDNDLTPQQVKSILMTSSKGGILKEDGETPADPFDVGAGRLEMPTAMNTGVTFDRASFANNMCVNTCTFTRTATNLGGADANWQVSVAFDSPNVSATFTESLALEAGGTGTFEMEINGALAGEGWQFGHVTFTDASGTYADAVLPVAVYTALSEDSTIIGAGVTAGELLAGTDFTMSAVAGLGGTGEEVTLSVQYPTDELFVIDDSSLMVTEELSTPTSSEYNAETRSFTWVGTQEKTPDEALVFNAAGSFPFAGLGLDTLQAVYGIGHSKVCVEGCDETYLTLNIGSIGYDWHMGGAAHTMLYMWSNGFVEIGEQRTGTAFMPGFMPEVDGTDGVVAPLWSDFQFDAGEGEMRYAIVNAGSDSYLILEWYNALAWHSPDYPEANNGERYTFNAWFRLGTNEVYYNYIETGAETPYWGAAIGIEDTSGTVGSTVFYAYSGAYPANGGSYGALIEEGTNGTVQVDLAANVATFGDVAAATAEGSHSRALNVDLTSAVGEQGREFLTMLNVSSGELSYDAVLPMHINPTGALSLEATVAPEHGTVTFSGMVATYAAPAGWTGTDSFTYRVVDENGGASTENTVSVSITNAAPSVSVTAPSSVNVDASVRLDASASSDADGDTLTYQWQLIDGPTISLANANTAVASFTAPRVDATSEATFLLTVSDGLETVQSQHTVTIVKKDSSAFGWLFVLLGLPLVWLRRRAV</sequence>
<dbReference type="PANTHER" id="PTHR10795">
    <property type="entry name" value="PROPROTEIN CONVERTASE SUBTILISIN/KEXIN"/>
    <property type="match status" value="1"/>
</dbReference>
<dbReference type="InterPro" id="IPR023828">
    <property type="entry name" value="Peptidase_S8_Ser-AS"/>
</dbReference>
<dbReference type="Gene3D" id="3.50.30.30">
    <property type="match status" value="1"/>
</dbReference>
<dbReference type="Gene3D" id="2.60.40.3440">
    <property type="match status" value="1"/>
</dbReference>
<evidence type="ECO:0000259" key="10">
    <source>
        <dbReference type="Pfam" id="PF00082"/>
    </source>
</evidence>
<dbReference type="Pfam" id="PF17963">
    <property type="entry name" value="Big_9"/>
    <property type="match status" value="1"/>
</dbReference>
<dbReference type="Gene3D" id="2.60.40.10">
    <property type="entry name" value="Immunoglobulins"/>
    <property type="match status" value="1"/>
</dbReference>
<feature type="active site" description="Charge relay system" evidence="6 7">
    <location>
        <position position="595"/>
    </location>
</feature>
<evidence type="ECO:0000313" key="13">
    <source>
        <dbReference type="Proteomes" id="UP000182598"/>
    </source>
</evidence>
<dbReference type="InterPro" id="IPR036852">
    <property type="entry name" value="Peptidase_S8/S53_dom_sf"/>
</dbReference>
<feature type="active site" description="Charge relay system" evidence="6 7">
    <location>
        <position position="210"/>
    </location>
</feature>
<dbReference type="PROSITE" id="PS00137">
    <property type="entry name" value="SUBTILASE_HIS"/>
    <property type="match status" value="1"/>
</dbReference>
<dbReference type="InterPro" id="IPR023827">
    <property type="entry name" value="Peptidase_S8_Asp-AS"/>
</dbReference>